<protein>
    <recommendedName>
        <fullName evidence="9">ABC transmembrane type-1 domain-containing protein</fullName>
    </recommendedName>
</protein>
<evidence type="ECO:0000256" key="1">
    <source>
        <dbReference type="ARBA" id="ARBA00022692"/>
    </source>
</evidence>
<evidence type="ECO:0000256" key="2">
    <source>
        <dbReference type="ARBA" id="ARBA00022989"/>
    </source>
</evidence>
<keyword evidence="1 5" id="KW-0812">Transmembrane</keyword>
<evidence type="ECO:0000313" key="6">
    <source>
        <dbReference type="EMBL" id="ELU18041.1"/>
    </source>
</evidence>
<gene>
    <name evidence="6" type="ORF">CAPTEDRAFT_197682</name>
</gene>
<keyword evidence="2 5" id="KW-1133">Transmembrane helix</keyword>
<dbReference type="HOGENOM" id="CLU_1919031_0_0_1"/>
<organism evidence="6">
    <name type="scientific">Capitella teleta</name>
    <name type="common">Polychaete worm</name>
    <dbReference type="NCBI Taxonomy" id="283909"/>
    <lineage>
        <taxon>Eukaryota</taxon>
        <taxon>Metazoa</taxon>
        <taxon>Spiralia</taxon>
        <taxon>Lophotrochozoa</taxon>
        <taxon>Annelida</taxon>
        <taxon>Polychaeta</taxon>
        <taxon>Sedentaria</taxon>
        <taxon>Scolecida</taxon>
        <taxon>Capitellidae</taxon>
        <taxon>Capitella</taxon>
    </lineage>
</organism>
<dbReference type="OrthoDB" id="6500128at2759"/>
<accession>R7VL84</accession>
<dbReference type="STRING" id="283909.R7VL84"/>
<dbReference type="InterPro" id="IPR036640">
    <property type="entry name" value="ABC1_TM_sf"/>
</dbReference>
<evidence type="ECO:0000313" key="8">
    <source>
        <dbReference type="Proteomes" id="UP000014760"/>
    </source>
</evidence>
<dbReference type="Proteomes" id="UP000014760">
    <property type="component" value="Unassembled WGS sequence"/>
</dbReference>
<evidence type="ECO:0000256" key="3">
    <source>
        <dbReference type="ARBA" id="ARBA00023136"/>
    </source>
</evidence>
<reference evidence="6 8" key="2">
    <citation type="journal article" date="2013" name="Nature">
        <title>Insights into bilaterian evolution from three spiralian genomes.</title>
        <authorList>
            <person name="Simakov O."/>
            <person name="Marletaz F."/>
            <person name="Cho S.J."/>
            <person name="Edsinger-Gonzales E."/>
            <person name="Havlak P."/>
            <person name="Hellsten U."/>
            <person name="Kuo D.H."/>
            <person name="Larsson T."/>
            <person name="Lv J."/>
            <person name="Arendt D."/>
            <person name="Savage R."/>
            <person name="Osoegawa K."/>
            <person name="de Jong P."/>
            <person name="Grimwood J."/>
            <person name="Chapman J.A."/>
            <person name="Shapiro H."/>
            <person name="Aerts A."/>
            <person name="Otillar R.P."/>
            <person name="Terry A.Y."/>
            <person name="Boore J.L."/>
            <person name="Grigoriev I.V."/>
            <person name="Lindberg D.R."/>
            <person name="Seaver E.C."/>
            <person name="Weisblat D.A."/>
            <person name="Putnam N.H."/>
            <person name="Rokhsar D.S."/>
        </authorList>
    </citation>
    <scope>NUCLEOTIDE SEQUENCE</scope>
    <source>
        <strain evidence="6 8">I ESC-2004</strain>
    </source>
</reference>
<reference evidence="7" key="3">
    <citation type="submission" date="2015-06" db="UniProtKB">
        <authorList>
            <consortium name="EnsemblMetazoa"/>
        </authorList>
    </citation>
    <scope>IDENTIFICATION</scope>
</reference>
<dbReference type="EMBL" id="AMQN01003891">
    <property type="status" value="NOT_ANNOTATED_CDS"/>
    <property type="molecule type" value="Genomic_DNA"/>
</dbReference>
<evidence type="ECO:0000256" key="5">
    <source>
        <dbReference type="SAM" id="Phobius"/>
    </source>
</evidence>
<dbReference type="EMBL" id="KB292163">
    <property type="protein sequence ID" value="ELU18041.1"/>
    <property type="molecule type" value="Genomic_DNA"/>
</dbReference>
<evidence type="ECO:0008006" key="9">
    <source>
        <dbReference type="Google" id="ProtNLM"/>
    </source>
</evidence>
<keyword evidence="3 5" id="KW-0472">Membrane</keyword>
<dbReference type="Gene3D" id="1.20.1560.10">
    <property type="entry name" value="ABC transporter type 1, transmembrane domain"/>
    <property type="match status" value="1"/>
</dbReference>
<dbReference type="GO" id="GO:0005524">
    <property type="term" value="F:ATP binding"/>
    <property type="evidence" value="ECO:0007669"/>
    <property type="project" value="InterPro"/>
</dbReference>
<dbReference type="GO" id="GO:0016020">
    <property type="term" value="C:membrane"/>
    <property type="evidence" value="ECO:0007669"/>
    <property type="project" value="InterPro"/>
</dbReference>
<evidence type="ECO:0000313" key="7">
    <source>
        <dbReference type="EnsemblMetazoa" id="CapteP197682"/>
    </source>
</evidence>
<reference evidence="8" key="1">
    <citation type="submission" date="2012-12" db="EMBL/GenBank/DDBJ databases">
        <authorList>
            <person name="Hellsten U."/>
            <person name="Grimwood J."/>
            <person name="Chapman J.A."/>
            <person name="Shapiro H."/>
            <person name="Aerts A."/>
            <person name="Otillar R.P."/>
            <person name="Terry A.Y."/>
            <person name="Boore J.L."/>
            <person name="Simakov O."/>
            <person name="Marletaz F."/>
            <person name="Cho S.-J."/>
            <person name="Edsinger-Gonzales E."/>
            <person name="Havlak P."/>
            <person name="Kuo D.-H."/>
            <person name="Larsson T."/>
            <person name="Lv J."/>
            <person name="Arendt D."/>
            <person name="Savage R."/>
            <person name="Osoegawa K."/>
            <person name="de Jong P."/>
            <person name="Lindberg D.R."/>
            <person name="Seaver E.C."/>
            <person name="Weisblat D.A."/>
            <person name="Putnam N.H."/>
            <person name="Grigoriev I.V."/>
            <person name="Rokhsar D.S."/>
        </authorList>
    </citation>
    <scope>NUCLEOTIDE SEQUENCE</scope>
    <source>
        <strain evidence="8">I ESC-2004</strain>
    </source>
</reference>
<feature type="transmembrane region" description="Helical" evidence="5">
    <location>
        <begin position="92"/>
        <end position="116"/>
    </location>
</feature>
<dbReference type="EnsemblMetazoa" id="CapteT197682">
    <property type="protein sequence ID" value="CapteP197682"/>
    <property type="gene ID" value="CapteG197682"/>
</dbReference>
<name>R7VL84_CAPTE</name>
<sequence>MDSSTGEDLSMESAAIPSQAGNTDDINNRIDQEKMKPKTDGFVDINIVEDPPEYAPECSEGGSDQNVEVKTKSKGKMVGPLELFKYSDKRDVLMMVVGTIASIAFGCGYPINLIIYGDMIDLFLANDYSKAM</sequence>
<proteinExistence type="predicted"/>
<evidence type="ECO:0000256" key="4">
    <source>
        <dbReference type="SAM" id="MobiDB-lite"/>
    </source>
</evidence>
<dbReference type="AlphaFoldDB" id="R7VL84"/>
<keyword evidence="8" id="KW-1185">Reference proteome</keyword>
<feature type="region of interest" description="Disordered" evidence="4">
    <location>
        <begin position="1"/>
        <end position="35"/>
    </location>
</feature>
<feature type="compositionally biased region" description="Basic and acidic residues" evidence="4">
    <location>
        <begin position="26"/>
        <end position="35"/>
    </location>
</feature>